<evidence type="ECO:0000313" key="1">
    <source>
        <dbReference type="EMBL" id="KXT95050.1"/>
    </source>
</evidence>
<comment type="caution">
    <text evidence="1">The sequence shown here is derived from an EMBL/GenBank/DDBJ whole genome shotgun (WGS) entry which is preliminary data.</text>
</comment>
<proteinExistence type="predicted"/>
<dbReference type="EMBL" id="LQNZ01000083">
    <property type="protein sequence ID" value="KXT95050.1"/>
    <property type="molecule type" value="Genomic_DNA"/>
</dbReference>
<gene>
    <name evidence="1" type="ORF">SORDD27_00882</name>
</gene>
<sequence length="57" mass="6582">MVSFQHSFFIATPRVVAVDDPSFMLREKVFHLAQHPFAVTVLPIWLKLEGIHMQFGN</sequence>
<name>A0A139PY18_STROR</name>
<protein>
    <submittedName>
        <fullName evidence="1">Uncharacterized protein</fullName>
    </submittedName>
</protein>
<organism evidence="1 2">
    <name type="scientific">Streptococcus oralis</name>
    <dbReference type="NCBI Taxonomy" id="1303"/>
    <lineage>
        <taxon>Bacteria</taxon>
        <taxon>Bacillati</taxon>
        <taxon>Bacillota</taxon>
        <taxon>Bacilli</taxon>
        <taxon>Lactobacillales</taxon>
        <taxon>Streptococcaceae</taxon>
        <taxon>Streptococcus</taxon>
    </lineage>
</organism>
<dbReference type="AlphaFoldDB" id="A0A139PY18"/>
<reference evidence="1 2" key="1">
    <citation type="submission" date="2016-01" db="EMBL/GenBank/DDBJ databases">
        <title>Highly variable Streptococcus oralis are common among viridans streptococci isolated from primates.</title>
        <authorList>
            <person name="Denapaite D."/>
            <person name="Rieger M."/>
            <person name="Koendgen S."/>
            <person name="Brueckner R."/>
            <person name="Ochigava I."/>
            <person name="Kappeler P."/>
            <person name="Maetz-Rensing K."/>
            <person name="Leendertz F."/>
            <person name="Hakenbeck R."/>
        </authorList>
    </citation>
    <scope>NUCLEOTIDE SEQUENCE [LARGE SCALE GENOMIC DNA]</scope>
    <source>
        <strain evidence="1 2">DD27</strain>
    </source>
</reference>
<dbReference type="Proteomes" id="UP000072363">
    <property type="component" value="Unassembled WGS sequence"/>
</dbReference>
<accession>A0A139PY18</accession>
<evidence type="ECO:0000313" key="2">
    <source>
        <dbReference type="Proteomes" id="UP000072363"/>
    </source>
</evidence>
<dbReference type="PATRIC" id="fig|1303.82.peg.947"/>